<dbReference type="Pfam" id="PF12697">
    <property type="entry name" value="Abhydrolase_6"/>
    <property type="match status" value="1"/>
</dbReference>
<evidence type="ECO:0000259" key="2">
    <source>
        <dbReference type="Pfam" id="PF12697"/>
    </source>
</evidence>
<dbReference type="InterPro" id="IPR000073">
    <property type="entry name" value="AB_hydrolase_1"/>
</dbReference>
<dbReference type="Proteomes" id="UP000070133">
    <property type="component" value="Unassembled WGS sequence"/>
</dbReference>
<dbReference type="STRING" id="321146.A0A139HBX0"/>
<dbReference type="PRINTS" id="PR00111">
    <property type="entry name" value="ABHYDROLASE"/>
</dbReference>
<dbReference type="PANTHER" id="PTHR43798:SF31">
    <property type="entry name" value="AB HYDROLASE SUPERFAMILY PROTEIN YCLE"/>
    <property type="match status" value="1"/>
</dbReference>
<keyword evidence="1" id="KW-0378">Hydrolase</keyword>
<evidence type="ECO:0000313" key="4">
    <source>
        <dbReference type="Proteomes" id="UP000070133"/>
    </source>
</evidence>
<accession>A0A139HBX0</accession>
<evidence type="ECO:0000256" key="1">
    <source>
        <dbReference type="ARBA" id="ARBA00022801"/>
    </source>
</evidence>
<dbReference type="GO" id="GO:0016020">
    <property type="term" value="C:membrane"/>
    <property type="evidence" value="ECO:0007669"/>
    <property type="project" value="TreeGrafter"/>
</dbReference>
<dbReference type="AlphaFoldDB" id="A0A139HBX0"/>
<keyword evidence="4" id="KW-1185">Reference proteome</keyword>
<dbReference type="PANTHER" id="PTHR43798">
    <property type="entry name" value="MONOACYLGLYCEROL LIPASE"/>
    <property type="match status" value="1"/>
</dbReference>
<dbReference type="GO" id="GO:0016787">
    <property type="term" value="F:hydrolase activity"/>
    <property type="evidence" value="ECO:0007669"/>
    <property type="project" value="UniProtKB-KW"/>
</dbReference>
<evidence type="ECO:0000313" key="3">
    <source>
        <dbReference type="EMBL" id="KXS99947.1"/>
    </source>
</evidence>
<protein>
    <recommendedName>
        <fullName evidence="2">AB hydrolase-1 domain-containing protein</fullName>
    </recommendedName>
</protein>
<comment type="caution">
    <text evidence="3">The sequence shown here is derived from an EMBL/GenBank/DDBJ whole genome shotgun (WGS) entry which is preliminary data.</text>
</comment>
<gene>
    <name evidence="3" type="ORF">AC578_786</name>
</gene>
<dbReference type="EMBL" id="LFZN01000082">
    <property type="protein sequence ID" value="KXS99947.1"/>
    <property type="molecule type" value="Genomic_DNA"/>
</dbReference>
<dbReference type="Gene3D" id="3.40.50.1820">
    <property type="entry name" value="alpha/beta hydrolase"/>
    <property type="match status" value="1"/>
</dbReference>
<proteinExistence type="predicted"/>
<feature type="domain" description="AB hydrolase-1" evidence="2">
    <location>
        <begin position="48"/>
        <end position="286"/>
    </location>
</feature>
<name>A0A139HBX0_9PEZI</name>
<dbReference type="InterPro" id="IPR050266">
    <property type="entry name" value="AB_hydrolase_sf"/>
</dbReference>
<dbReference type="SUPFAM" id="SSF53474">
    <property type="entry name" value="alpha/beta-Hydrolases"/>
    <property type="match status" value="1"/>
</dbReference>
<dbReference type="InterPro" id="IPR029058">
    <property type="entry name" value="AB_hydrolase_fold"/>
</dbReference>
<organism evidence="3 4">
    <name type="scientific">Pseudocercospora eumusae</name>
    <dbReference type="NCBI Taxonomy" id="321146"/>
    <lineage>
        <taxon>Eukaryota</taxon>
        <taxon>Fungi</taxon>
        <taxon>Dikarya</taxon>
        <taxon>Ascomycota</taxon>
        <taxon>Pezizomycotina</taxon>
        <taxon>Dothideomycetes</taxon>
        <taxon>Dothideomycetidae</taxon>
        <taxon>Mycosphaerellales</taxon>
        <taxon>Mycosphaerellaceae</taxon>
        <taxon>Pseudocercospora</taxon>
    </lineage>
</organism>
<reference evidence="3 4" key="1">
    <citation type="submission" date="2015-07" db="EMBL/GenBank/DDBJ databases">
        <title>Comparative genomics of the Sigatoka disease complex on banana suggests a link between parallel evolutionary changes in Pseudocercospora fijiensis and Pseudocercospora eumusae and increased virulence on the banana host.</title>
        <authorList>
            <person name="Chang T.-C."/>
            <person name="Salvucci A."/>
            <person name="Crous P.W."/>
            <person name="Stergiopoulos I."/>
        </authorList>
    </citation>
    <scope>NUCLEOTIDE SEQUENCE [LARGE SCALE GENOMIC DNA]</scope>
    <source>
        <strain evidence="3 4">CBS 114824</strain>
    </source>
</reference>
<sequence>MAEVEIFQSCQQAATMTETALTSEFFPTTSGTKTHYTTCGNPSGQLLITLHGLGGSSKTFEPLLPKLPLDRYRVVSVDFEGFGKTLTTSKPASVARYVSDLDDLITHLQRSSPESLVSKPVVIIGHSVGAIVALHYAATKPDNVAGLSLLGVSRSASHIEAARERMLGMANRARSEGIGPLADLAMTTNFPEDTPQDTRLEVRKAVASSDLEGYAKTWEAMASPEHVDPEYGRIVCPCVFVTGEKDTISPPTKAKEVSGLLGGISKVEIVKGGHQPILSDLDGTAAALEWLFERI</sequence>
<dbReference type="OrthoDB" id="3639759at2759"/>